<evidence type="ECO:0000256" key="1">
    <source>
        <dbReference type="SAM" id="Phobius"/>
    </source>
</evidence>
<keyword evidence="1" id="KW-0472">Membrane</keyword>
<keyword evidence="1" id="KW-0812">Transmembrane</keyword>
<dbReference type="RefSeq" id="WP_105482307.1">
    <property type="nucleotide sequence ID" value="NZ_NIGF01000001.1"/>
</dbReference>
<evidence type="ECO:0000313" key="3">
    <source>
        <dbReference type="Proteomes" id="UP000237684"/>
    </source>
</evidence>
<feature type="transmembrane region" description="Helical" evidence="1">
    <location>
        <begin position="36"/>
        <end position="55"/>
    </location>
</feature>
<feature type="transmembrane region" description="Helical" evidence="1">
    <location>
        <begin position="138"/>
        <end position="159"/>
    </location>
</feature>
<accession>A0A2S8SXP7</accession>
<feature type="transmembrane region" description="Helical" evidence="1">
    <location>
        <begin position="213"/>
        <end position="232"/>
    </location>
</feature>
<gene>
    <name evidence="2" type="ORF">B1R32_101280</name>
</gene>
<organism evidence="2 3">
    <name type="scientific">Abditibacterium utsteinense</name>
    <dbReference type="NCBI Taxonomy" id="1960156"/>
    <lineage>
        <taxon>Bacteria</taxon>
        <taxon>Pseudomonadati</taxon>
        <taxon>Abditibacteriota</taxon>
        <taxon>Abditibacteriia</taxon>
        <taxon>Abditibacteriales</taxon>
        <taxon>Abditibacteriaceae</taxon>
        <taxon>Abditibacterium</taxon>
    </lineage>
</organism>
<evidence type="ECO:0008006" key="4">
    <source>
        <dbReference type="Google" id="ProtNLM"/>
    </source>
</evidence>
<sequence length="267" mass="29277">MEHALRDLDRLLRGDATRLAALKQGKIEVEEGQMPWIIIGLGLFYGLCMGCFALFNKPFADAWLQTAASMAKVPVLFGATLVVTFPSLYVFNTLVGSRLTLQSVWRLLLSALAVMMAVLASLGPIVGFFSISTTNYPFILLLNVAVFSLSGFLGLKFLLHTLHRLMMVLYEAKAPAPIVPTVDEFGFPIAGAKEIGALEAVDERAMGANVRQVFAAWVLVFGMVGAQMSWVLRPFISSPDRPFIFFSPRESNFFAAVFEAIVRVFAG</sequence>
<keyword evidence="1" id="KW-1133">Transmembrane helix</keyword>
<proteinExistence type="predicted"/>
<reference evidence="2 3" key="1">
    <citation type="journal article" date="2018" name="Syst. Appl. Microbiol.">
        <title>Abditibacterium utsteinense sp. nov., the first cultivated member of candidate phylum FBP, isolated from ice-free Antarctic soil samples.</title>
        <authorList>
            <person name="Tahon G."/>
            <person name="Tytgat B."/>
            <person name="Lebbe L."/>
            <person name="Carlier A."/>
            <person name="Willems A."/>
        </authorList>
    </citation>
    <scope>NUCLEOTIDE SEQUENCE [LARGE SCALE GENOMIC DNA]</scope>
    <source>
        <strain evidence="2 3">LMG 29911</strain>
    </source>
</reference>
<feature type="transmembrane region" description="Helical" evidence="1">
    <location>
        <begin position="75"/>
        <end position="95"/>
    </location>
</feature>
<dbReference type="OrthoDB" id="257692at2"/>
<keyword evidence="3" id="KW-1185">Reference proteome</keyword>
<dbReference type="InParanoid" id="A0A2S8SXP7"/>
<dbReference type="Proteomes" id="UP000237684">
    <property type="component" value="Unassembled WGS sequence"/>
</dbReference>
<name>A0A2S8SXP7_9BACT</name>
<feature type="transmembrane region" description="Helical" evidence="1">
    <location>
        <begin position="107"/>
        <end position="132"/>
    </location>
</feature>
<evidence type="ECO:0000313" key="2">
    <source>
        <dbReference type="EMBL" id="PQV65538.1"/>
    </source>
</evidence>
<dbReference type="EMBL" id="NIGF01000001">
    <property type="protein sequence ID" value="PQV65538.1"/>
    <property type="molecule type" value="Genomic_DNA"/>
</dbReference>
<protein>
    <recommendedName>
        <fullName evidence="4">Actin-binding WH2 domain-containing protein</fullName>
    </recommendedName>
</protein>
<dbReference type="AlphaFoldDB" id="A0A2S8SXP7"/>
<comment type="caution">
    <text evidence="2">The sequence shown here is derived from an EMBL/GenBank/DDBJ whole genome shotgun (WGS) entry which is preliminary data.</text>
</comment>